<proteinExistence type="evidence at transcript level"/>
<evidence type="ECO:0000313" key="2">
    <source>
        <dbReference type="EMBL" id="ACG29479.1"/>
    </source>
</evidence>
<dbReference type="PANTHER" id="PTHR47721">
    <property type="entry name" value="OS01G0235100 PROTEIN"/>
    <property type="match status" value="1"/>
</dbReference>
<accession>B6SX96</accession>
<dbReference type="EMBL" id="EU957361">
    <property type="protein sequence ID" value="ACG29479.1"/>
    <property type="molecule type" value="mRNA"/>
</dbReference>
<dbReference type="PANTHER" id="PTHR47721:SF2">
    <property type="entry name" value="OS01G0235100 PROTEIN"/>
    <property type="match status" value="1"/>
</dbReference>
<feature type="region of interest" description="Disordered" evidence="1">
    <location>
        <begin position="122"/>
        <end position="152"/>
    </location>
</feature>
<protein>
    <submittedName>
        <fullName evidence="2">Uncharacterized protein</fullName>
    </submittedName>
</protein>
<name>B6SX96_MAIZE</name>
<dbReference type="AlphaFoldDB" id="B6SX96"/>
<reference evidence="2" key="1">
    <citation type="journal article" date="2009" name="Plant Mol. Biol.">
        <title>Insights into corn genes derived from large-scale cDNA sequencing.</title>
        <authorList>
            <person name="Alexandrov N.N."/>
            <person name="Brover V.V."/>
            <person name="Freidin S."/>
            <person name="Troukhan M.E."/>
            <person name="Tatarinova T.V."/>
            <person name="Zhang H."/>
            <person name="Swaller T.J."/>
            <person name="Lu Y.P."/>
            <person name="Bouck J."/>
            <person name="Flavell R.B."/>
            <person name="Feldmann K.A."/>
        </authorList>
    </citation>
    <scope>NUCLEOTIDE SEQUENCE</scope>
</reference>
<sequence length="152" mass="16101">MAAACICLQLSLPSNHSSSACPPAYRKRVALAPGRGNRLLCTASGASSSVVVTKEQEEGSPEPEIFSYKDDPNFRGCKGCGRDELQRGCNGQGRIQGGIAAVPGFGWWPIKAYRPCPGFVASGGRYRRQGQSMDDVASGRGKKKPSPAKKQA</sequence>
<organism evidence="2">
    <name type="scientific">Zea mays</name>
    <name type="common">Maize</name>
    <dbReference type="NCBI Taxonomy" id="4577"/>
    <lineage>
        <taxon>Eukaryota</taxon>
        <taxon>Viridiplantae</taxon>
        <taxon>Streptophyta</taxon>
        <taxon>Embryophyta</taxon>
        <taxon>Tracheophyta</taxon>
        <taxon>Spermatophyta</taxon>
        <taxon>Magnoliopsida</taxon>
        <taxon>Liliopsida</taxon>
        <taxon>Poales</taxon>
        <taxon>Poaceae</taxon>
        <taxon>PACMAD clade</taxon>
        <taxon>Panicoideae</taxon>
        <taxon>Andropogonodae</taxon>
        <taxon>Andropogoneae</taxon>
        <taxon>Tripsacinae</taxon>
        <taxon>Zea</taxon>
    </lineage>
</organism>
<evidence type="ECO:0000256" key="1">
    <source>
        <dbReference type="SAM" id="MobiDB-lite"/>
    </source>
</evidence>
<feature type="compositionally biased region" description="Basic residues" evidence="1">
    <location>
        <begin position="140"/>
        <end position="152"/>
    </location>
</feature>